<dbReference type="Proteomes" id="UP001652625">
    <property type="component" value="Chromosome 11"/>
</dbReference>
<dbReference type="RefSeq" id="XP_065665593.1">
    <property type="nucleotide sequence ID" value="XM_065809521.1"/>
</dbReference>
<feature type="domain" description="SUEL-type lectin" evidence="1">
    <location>
        <begin position="176"/>
        <end position="248"/>
    </location>
</feature>
<dbReference type="InterPro" id="IPR043159">
    <property type="entry name" value="Lectin_gal-bd_sf"/>
</dbReference>
<evidence type="ECO:0000259" key="1">
    <source>
        <dbReference type="PROSITE" id="PS50228"/>
    </source>
</evidence>
<dbReference type="PANTHER" id="PTHR46780">
    <property type="entry name" value="PROTEIN EVA-1"/>
    <property type="match status" value="1"/>
</dbReference>
<feature type="domain" description="SUEL-type lectin" evidence="1">
    <location>
        <begin position="76"/>
        <end position="159"/>
    </location>
</feature>
<evidence type="ECO:0000313" key="3">
    <source>
        <dbReference type="RefSeq" id="XP_065665593.1"/>
    </source>
</evidence>
<dbReference type="Gene3D" id="2.60.120.740">
    <property type="match status" value="3"/>
</dbReference>
<proteinExistence type="predicted"/>
<evidence type="ECO:0000313" key="2">
    <source>
        <dbReference type="Proteomes" id="UP001652625"/>
    </source>
</evidence>
<dbReference type="Pfam" id="PF02140">
    <property type="entry name" value="SUEL_Lectin"/>
    <property type="match status" value="2"/>
</dbReference>
<accession>A0ABM4CUH3</accession>
<protein>
    <submittedName>
        <fullName evidence="3">L-rhamnose-binding lectin CSL3-like</fullName>
    </submittedName>
</protein>
<gene>
    <name evidence="3" type="primary">LOC136087017</name>
</gene>
<dbReference type="CDD" id="cd22827">
    <property type="entry name" value="Gal_Rha_Lectin_SUL-I-like"/>
    <property type="match status" value="1"/>
</dbReference>
<dbReference type="GeneID" id="136087017"/>
<organism evidence="2 3">
    <name type="scientific">Hydra vulgaris</name>
    <name type="common">Hydra</name>
    <name type="synonym">Hydra attenuata</name>
    <dbReference type="NCBI Taxonomy" id="6087"/>
    <lineage>
        <taxon>Eukaryota</taxon>
        <taxon>Metazoa</taxon>
        <taxon>Cnidaria</taxon>
        <taxon>Hydrozoa</taxon>
        <taxon>Hydroidolina</taxon>
        <taxon>Anthoathecata</taxon>
        <taxon>Aplanulata</taxon>
        <taxon>Hydridae</taxon>
        <taxon>Hydra</taxon>
    </lineage>
</organism>
<dbReference type="InterPro" id="IPR000922">
    <property type="entry name" value="Lectin_gal-bd_dom"/>
</dbReference>
<dbReference type="PROSITE" id="PS50228">
    <property type="entry name" value="SUEL_LECTIN"/>
    <property type="match status" value="2"/>
</dbReference>
<sequence length="248" mass="26833">MDTTVFNLIPFYNHMQSKVQVHVTRACEWYNLKVVCDSYKVIEVLYANYGRTLSNICPGAQSSNTKCKPPVHVAQACEGSSLKISCNGHGVINVLNANYGRKLSDICPGAQSSNIICYNQAKSLAVIRNSCSGRSSCTIQATNAILGDPCVGTYKYLEIIKRVFSSSIPQVNVVHACEGNNLRIDCNGNGNTKILQANYGTTLSYVCPGVTHVHCSGKSSCTIAASNAVFGDPCVGTYKHLEVLNRCY</sequence>
<keyword evidence="2" id="KW-1185">Reference proteome</keyword>
<reference evidence="3" key="1">
    <citation type="submission" date="2025-08" db="UniProtKB">
        <authorList>
            <consortium name="RefSeq"/>
        </authorList>
    </citation>
    <scope>IDENTIFICATION</scope>
</reference>
<name>A0ABM4CUH3_HYDVU</name>